<accession>A0A316FFK5</accession>
<comment type="caution">
    <text evidence="1">The sequence shown here is derived from an EMBL/GenBank/DDBJ whole genome shotgun (WGS) entry which is preliminary data.</text>
</comment>
<keyword evidence="2" id="KW-1185">Reference proteome</keyword>
<dbReference type="RefSeq" id="WP_109594517.1">
    <property type="nucleotide sequence ID" value="NZ_BONA01000049.1"/>
</dbReference>
<dbReference type="AlphaFoldDB" id="A0A316FFK5"/>
<protein>
    <recommendedName>
        <fullName evidence="3">UDP-N-acetylglucosamine:LPS N-acetylglucosamine transferase</fullName>
    </recommendedName>
</protein>
<dbReference type="Proteomes" id="UP000245697">
    <property type="component" value="Unassembled WGS sequence"/>
</dbReference>
<evidence type="ECO:0000313" key="2">
    <source>
        <dbReference type="Proteomes" id="UP000245697"/>
    </source>
</evidence>
<evidence type="ECO:0000313" key="1">
    <source>
        <dbReference type="EMBL" id="PWK47189.1"/>
    </source>
</evidence>
<dbReference type="OrthoDB" id="9813876at2"/>
<sequence length="265" mass="28509">MIVCYVQGGGLGHLTRIRAYLHTRHPGETATILTTSPFTADPRVLGPHRLLPAATLPSLRPSTLVVDAFPAGLDGELSAASIPSGTRTVHLARLLRWDAYRRVLPADPITFDQTWLLEDLSPAHRAHLAGPSAPLTLTDPPCPAPPGVAGDAWLIVHSGPWAETGELIGYARDCAAAEGVRPRLVLVCPERPAGLPTDVAHLDAYPAWPLFRTAGRVITAAGFNAVRQMRPWPGRHLMLPFPRRFDDQFARAAAARRLTTGPAVA</sequence>
<evidence type="ECO:0008006" key="3">
    <source>
        <dbReference type="Google" id="ProtNLM"/>
    </source>
</evidence>
<reference evidence="1 2" key="1">
    <citation type="submission" date="2018-05" db="EMBL/GenBank/DDBJ databases">
        <title>Genomic Encyclopedia of Archaeal and Bacterial Type Strains, Phase II (KMG-II): from individual species to whole genera.</title>
        <authorList>
            <person name="Goeker M."/>
        </authorList>
    </citation>
    <scope>NUCLEOTIDE SEQUENCE [LARGE SCALE GENOMIC DNA]</scope>
    <source>
        <strain evidence="1 2">DSM 45184</strain>
    </source>
</reference>
<dbReference type="EMBL" id="QGGR01000008">
    <property type="protein sequence ID" value="PWK47189.1"/>
    <property type="molecule type" value="Genomic_DNA"/>
</dbReference>
<gene>
    <name evidence="1" type="ORF">BC793_108304</name>
</gene>
<name>A0A316FFK5_9ACTN</name>
<proteinExistence type="predicted"/>
<organism evidence="1 2">
    <name type="scientific">Actinoplanes xinjiangensis</name>
    <dbReference type="NCBI Taxonomy" id="512350"/>
    <lineage>
        <taxon>Bacteria</taxon>
        <taxon>Bacillati</taxon>
        <taxon>Actinomycetota</taxon>
        <taxon>Actinomycetes</taxon>
        <taxon>Micromonosporales</taxon>
        <taxon>Micromonosporaceae</taxon>
        <taxon>Actinoplanes</taxon>
    </lineage>
</organism>